<organism evidence="9 10">
    <name type="scientific">Jiella pelagia</name>
    <dbReference type="NCBI Taxonomy" id="2986949"/>
    <lineage>
        <taxon>Bacteria</taxon>
        <taxon>Pseudomonadati</taxon>
        <taxon>Pseudomonadota</taxon>
        <taxon>Alphaproteobacteria</taxon>
        <taxon>Hyphomicrobiales</taxon>
        <taxon>Aurantimonadaceae</taxon>
        <taxon>Jiella</taxon>
    </lineage>
</organism>
<evidence type="ECO:0000313" key="9">
    <source>
        <dbReference type="EMBL" id="WAP66864.1"/>
    </source>
</evidence>
<dbReference type="InterPro" id="IPR003594">
    <property type="entry name" value="HATPase_dom"/>
</dbReference>
<dbReference type="CDD" id="cd00130">
    <property type="entry name" value="PAS"/>
    <property type="match status" value="1"/>
</dbReference>
<evidence type="ECO:0000256" key="2">
    <source>
        <dbReference type="ARBA" id="ARBA00012438"/>
    </source>
</evidence>
<keyword evidence="3" id="KW-0597">Phosphoprotein</keyword>
<proteinExistence type="predicted"/>
<evidence type="ECO:0000256" key="5">
    <source>
        <dbReference type="ARBA" id="ARBA00022741"/>
    </source>
</evidence>
<dbReference type="RefSeq" id="WP_268879306.1">
    <property type="nucleotide sequence ID" value="NZ_CP114029.1"/>
</dbReference>
<dbReference type="Pfam" id="PF07568">
    <property type="entry name" value="HisKA_2"/>
    <property type="match status" value="1"/>
</dbReference>
<reference evidence="9" key="1">
    <citation type="submission" date="2022-12" db="EMBL/GenBank/DDBJ databases">
        <title>Jiella pelagia sp. nov., isolated from phosphonate enriched culture of Northwest Pacific surface seawater.</title>
        <authorList>
            <person name="Shin D.Y."/>
            <person name="Hwang C.Y."/>
        </authorList>
    </citation>
    <scope>NUCLEOTIDE SEQUENCE</scope>
    <source>
        <strain evidence="9">HL-NP1</strain>
    </source>
</reference>
<keyword evidence="5" id="KW-0547">Nucleotide-binding</keyword>
<evidence type="ECO:0000256" key="7">
    <source>
        <dbReference type="ARBA" id="ARBA00022840"/>
    </source>
</evidence>
<dbReference type="Gene3D" id="3.30.565.10">
    <property type="entry name" value="Histidine kinase-like ATPase, C-terminal domain"/>
    <property type="match status" value="1"/>
</dbReference>
<dbReference type="Gene3D" id="3.30.450.20">
    <property type="entry name" value="PAS domain"/>
    <property type="match status" value="1"/>
</dbReference>
<evidence type="ECO:0000313" key="10">
    <source>
        <dbReference type="Proteomes" id="UP001164020"/>
    </source>
</evidence>
<dbReference type="SUPFAM" id="SSF55874">
    <property type="entry name" value="ATPase domain of HSP90 chaperone/DNA topoisomerase II/histidine kinase"/>
    <property type="match status" value="1"/>
</dbReference>
<dbReference type="EMBL" id="CP114029">
    <property type="protein sequence ID" value="WAP66864.1"/>
    <property type="molecule type" value="Genomic_DNA"/>
</dbReference>
<name>A0ABY7BTX8_9HYPH</name>
<keyword evidence="7" id="KW-0067">ATP-binding</keyword>
<dbReference type="SMART" id="SM00387">
    <property type="entry name" value="HATPase_c"/>
    <property type="match status" value="1"/>
</dbReference>
<dbReference type="Proteomes" id="UP001164020">
    <property type="component" value="Chromosome"/>
</dbReference>
<accession>A0ABY7BTX8</accession>
<keyword evidence="10" id="KW-1185">Reference proteome</keyword>
<dbReference type="InterPro" id="IPR035965">
    <property type="entry name" value="PAS-like_dom_sf"/>
</dbReference>
<dbReference type="InterPro" id="IPR011495">
    <property type="entry name" value="Sig_transdc_His_kin_sub2_dim/P"/>
</dbReference>
<dbReference type="InterPro" id="IPR013656">
    <property type="entry name" value="PAS_4"/>
</dbReference>
<evidence type="ECO:0000259" key="8">
    <source>
        <dbReference type="SMART" id="SM00387"/>
    </source>
</evidence>
<dbReference type="Pfam" id="PF08448">
    <property type="entry name" value="PAS_4"/>
    <property type="match status" value="1"/>
</dbReference>
<keyword evidence="6" id="KW-0418">Kinase</keyword>
<keyword evidence="4" id="KW-0808">Transferase</keyword>
<dbReference type="PANTHER" id="PTHR41523:SF8">
    <property type="entry name" value="ETHYLENE RESPONSE SENSOR PROTEIN"/>
    <property type="match status" value="1"/>
</dbReference>
<dbReference type="SUPFAM" id="SSF55785">
    <property type="entry name" value="PYP-like sensor domain (PAS domain)"/>
    <property type="match status" value="1"/>
</dbReference>
<evidence type="ECO:0000256" key="1">
    <source>
        <dbReference type="ARBA" id="ARBA00000085"/>
    </source>
</evidence>
<sequence>MKRVDASGQKIAALVREHDWSSTPLGPTDAWPEALKLLLSIMMGSNQPMFVIWGDDHRIIYNEGYAEILASKHPAALGMPFFEVWHEIRADLEPIVAQAMAGESVFMDDIELLMHRKGFPEETHFSFSYTPVRDPDGRVVGIFCPCVETTGLVMSQRQLLERERDLSKAISIQETLLEEKDVLLAEVNHRVKNSLQLVVSALNLQSRRIKDQATKAAFEQAITRVRAITSVHERLYKSDNPLAVEMKTYLEGLADDLAVTPEIRDQMRVEVDDVTMGTERAIPLAIIVNELVTNCLKYAYPEDRPGPIVLSLQKRSDDMLELTVADEGVGMLNKEESGGGLGTRLVATMASQLGAVVDKSATQEGFKVSIVFSREESA</sequence>
<dbReference type="EC" id="2.7.13.3" evidence="2"/>
<dbReference type="InterPro" id="IPR036890">
    <property type="entry name" value="HATPase_C_sf"/>
</dbReference>
<comment type="catalytic activity">
    <reaction evidence="1">
        <text>ATP + protein L-histidine = ADP + protein N-phospho-L-histidine.</text>
        <dbReference type="EC" id="2.7.13.3"/>
    </reaction>
</comment>
<evidence type="ECO:0000256" key="3">
    <source>
        <dbReference type="ARBA" id="ARBA00022553"/>
    </source>
</evidence>
<feature type="domain" description="Histidine kinase/HSP90-like ATPase" evidence="8">
    <location>
        <begin position="279"/>
        <end position="376"/>
    </location>
</feature>
<dbReference type="PANTHER" id="PTHR41523">
    <property type="entry name" value="TWO-COMPONENT SYSTEM SENSOR PROTEIN"/>
    <property type="match status" value="1"/>
</dbReference>
<gene>
    <name evidence="9" type="ORF">OH818_14380</name>
</gene>
<dbReference type="Pfam" id="PF02518">
    <property type="entry name" value="HATPase_c"/>
    <property type="match status" value="1"/>
</dbReference>
<dbReference type="InterPro" id="IPR000014">
    <property type="entry name" value="PAS"/>
</dbReference>
<protein>
    <recommendedName>
        <fullName evidence="2">histidine kinase</fullName>
        <ecNumber evidence="2">2.7.13.3</ecNumber>
    </recommendedName>
</protein>
<evidence type="ECO:0000256" key="6">
    <source>
        <dbReference type="ARBA" id="ARBA00022777"/>
    </source>
</evidence>
<evidence type="ECO:0000256" key="4">
    <source>
        <dbReference type="ARBA" id="ARBA00022679"/>
    </source>
</evidence>